<dbReference type="EMBL" id="AUZY01011822">
    <property type="protein sequence ID" value="EQD32993.1"/>
    <property type="molecule type" value="Genomic_DNA"/>
</dbReference>
<dbReference type="PANTHER" id="PTHR22594:SF34">
    <property type="entry name" value="ASPARAGINE--TRNA LIGASE, MITOCHONDRIAL-RELATED"/>
    <property type="match status" value="1"/>
</dbReference>
<organism evidence="7">
    <name type="scientific">mine drainage metagenome</name>
    <dbReference type="NCBI Taxonomy" id="410659"/>
    <lineage>
        <taxon>unclassified sequences</taxon>
        <taxon>metagenomes</taxon>
        <taxon>ecological metagenomes</taxon>
    </lineage>
</organism>
<dbReference type="GO" id="GO:0004812">
    <property type="term" value="F:aminoacyl-tRNA ligase activity"/>
    <property type="evidence" value="ECO:0007669"/>
    <property type="project" value="UniProtKB-KW"/>
</dbReference>
<reference evidence="7" key="2">
    <citation type="journal article" date="2014" name="ISME J.">
        <title>Microbial stratification in low pH oxic and suboxic macroscopic growths along an acid mine drainage.</title>
        <authorList>
            <person name="Mendez-Garcia C."/>
            <person name="Mesa V."/>
            <person name="Sprenger R.R."/>
            <person name="Richter M."/>
            <person name="Diez M.S."/>
            <person name="Solano J."/>
            <person name="Bargiela R."/>
            <person name="Golyshina O.V."/>
            <person name="Manteca A."/>
            <person name="Ramos J.L."/>
            <person name="Gallego J.R."/>
            <person name="Llorente I."/>
            <person name="Martins Dos Santos V.A."/>
            <person name="Jensen O.N."/>
            <person name="Pelaez A.I."/>
            <person name="Sanchez J."/>
            <person name="Ferrer M."/>
        </authorList>
    </citation>
    <scope>NUCLEOTIDE SEQUENCE</scope>
</reference>
<proteinExistence type="predicted"/>
<dbReference type="PANTHER" id="PTHR22594">
    <property type="entry name" value="ASPARTYL/LYSYL-TRNA SYNTHETASE"/>
    <property type="match status" value="1"/>
</dbReference>
<keyword evidence="4" id="KW-0648">Protein biosynthesis</keyword>
<gene>
    <name evidence="7" type="ORF">B1B_17679</name>
</gene>
<name>T0YII0_9ZZZZ</name>
<evidence type="ECO:0000256" key="4">
    <source>
        <dbReference type="ARBA" id="ARBA00022917"/>
    </source>
</evidence>
<sequence>EERMIEYIVSAILRDNAEDLALINRNVEPLKKVKAPFPRMKYRELIEKAQSWGLNMKYMDDLGADEERAITVHFEKPVFVTHYPQELKAFYHRPDPEAPDEILCHDLLAPEGCGEIIGGGERIWELDVLEERMRSMNIDPQAYSWYLDLRRY</sequence>
<feature type="domain" description="Aminoacyl-tRNA synthetase class II (D/K/N)" evidence="6">
    <location>
        <begin position="2"/>
        <end position="152"/>
    </location>
</feature>
<feature type="non-terminal residue" evidence="7">
    <location>
        <position position="152"/>
    </location>
</feature>
<dbReference type="AlphaFoldDB" id="T0YII0"/>
<dbReference type="Pfam" id="PF00152">
    <property type="entry name" value="tRNA-synt_2"/>
    <property type="match status" value="1"/>
</dbReference>
<keyword evidence="5 7" id="KW-0030">Aminoacyl-tRNA synthetase</keyword>
<evidence type="ECO:0000256" key="3">
    <source>
        <dbReference type="ARBA" id="ARBA00022840"/>
    </source>
</evidence>
<keyword evidence="2" id="KW-0547">Nucleotide-binding</keyword>
<evidence type="ECO:0000256" key="1">
    <source>
        <dbReference type="ARBA" id="ARBA00022598"/>
    </source>
</evidence>
<evidence type="ECO:0000256" key="5">
    <source>
        <dbReference type="ARBA" id="ARBA00023146"/>
    </source>
</evidence>
<accession>T0YII0</accession>
<evidence type="ECO:0000313" key="7">
    <source>
        <dbReference type="EMBL" id="EQD32993.1"/>
    </source>
</evidence>
<dbReference type="InterPro" id="IPR045864">
    <property type="entry name" value="aa-tRNA-synth_II/BPL/LPL"/>
</dbReference>
<evidence type="ECO:0000259" key="6">
    <source>
        <dbReference type="Pfam" id="PF00152"/>
    </source>
</evidence>
<comment type="caution">
    <text evidence="7">The sequence shown here is derived from an EMBL/GenBank/DDBJ whole genome shotgun (WGS) entry which is preliminary data.</text>
</comment>
<keyword evidence="1" id="KW-0436">Ligase</keyword>
<keyword evidence="3" id="KW-0067">ATP-binding</keyword>
<dbReference type="Gene3D" id="3.30.930.10">
    <property type="entry name" value="Bira Bifunctional Protein, Domain 2"/>
    <property type="match status" value="1"/>
</dbReference>
<evidence type="ECO:0000256" key="2">
    <source>
        <dbReference type="ARBA" id="ARBA00022741"/>
    </source>
</evidence>
<feature type="non-terminal residue" evidence="7">
    <location>
        <position position="1"/>
    </location>
</feature>
<dbReference type="SUPFAM" id="SSF55681">
    <property type="entry name" value="Class II aaRS and biotin synthetases"/>
    <property type="match status" value="1"/>
</dbReference>
<dbReference type="InterPro" id="IPR004364">
    <property type="entry name" value="Aa-tRNA-synt_II"/>
</dbReference>
<reference evidence="7" key="1">
    <citation type="submission" date="2013-08" db="EMBL/GenBank/DDBJ databases">
        <authorList>
            <person name="Mendez C."/>
            <person name="Richter M."/>
            <person name="Ferrer M."/>
            <person name="Sanchez J."/>
        </authorList>
    </citation>
    <scope>NUCLEOTIDE SEQUENCE</scope>
</reference>
<dbReference type="GO" id="GO:0006421">
    <property type="term" value="P:asparaginyl-tRNA aminoacylation"/>
    <property type="evidence" value="ECO:0007669"/>
    <property type="project" value="TreeGrafter"/>
</dbReference>
<protein>
    <submittedName>
        <fullName evidence="7">Asparaginyl-tRNA synthetase</fullName>
    </submittedName>
</protein>
<dbReference type="GO" id="GO:0005524">
    <property type="term" value="F:ATP binding"/>
    <property type="evidence" value="ECO:0007669"/>
    <property type="project" value="UniProtKB-KW"/>
</dbReference>